<keyword evidence="5 16" id="KW-0812">Transmembrane</keyword>
<dbReference type="GO" id="GO:0046872">
    <property type="term" value="F:metal ion binding"/>
    <property type="evidence" value="ECO:0007669"/>
    <property type="project" value="UniProtKB-KW"/>
</dbReference>
<evidence type="ECO:0000256" key="2">
    <source>
        <dbReference type="ARBA" id="ARBA00004477"/>
    </source>
</evidence>
<dbReference type="Gene3D" id="3.40.630.10">
    <property type="entry name" value="Zn peptidases"/>
    <property type="match status" value="1"/>
</dbReference>
<evidence type="ECO:0000256" key="3">
    <source>
        <dbReference type="ARBA" id="ARBA00010918"/>
    </source>
</evidence>
<dbReference type="Pfam" id="PF22249">
    <property type="entry name" value="ERMP1-TM"/>
    <property type="match status" value="1"/>
</dbReference>
<evidence type="ECO:0000256" key="4">
    <source>
        <dbReference type="ARBA" id="ARBA00022670"/>
    </source>
</evidence>
<evidence type="ECO:0000256" key="14">
    <source>
        <dbReference type="ARBA" id="ARBA00078796"/>
    </source>
</evidence>
<feature type="transmembrane region" description="Helical" evidence="16">
    <location>
        <begin position="399"/>
        <end position="428"/>
    </location>
</feature>
<evidence type="ECO:0000256" key="1">
    <source>
        <dbReference type="ARBA" id="ARBA00001947"/>
    </source>
</evidence>
<dbReference type="GO" id="GO:0005789">
    <property type="term" value="C:endoplasmic reticulum membrane"/>
    <property type="evidence" value="ECO:0007669"/>
    <property type="project" value="UniProtKB-SubCell"/>
</dbReference>
<dbReference type="WBParaSite" id="Gr19_v10_g7641.t1">
    <property type="protein sequence ID" value="Gr19_v10_g7641.t1"/>
    <property type="gene ID" value="Gr19_v10_g7641"/>
</dbReference>
<keyword evidence="10 16" id="KW-1133">Transmembrane helix</keyword>
<evidence type="ECO:0000256" key="16">
    <source>
        <dbReference type="SAM" id="Phobius"/>
    </source>
</evidence>
<dbReference type="GO" id="GO:0006508">
    <property type="term" value="P:proteolysis"/>
    <property type="evidence" value="ECO:0007669"/>
    <property type="project" value="UniProtKB-KW"/>
</dbReference>
<keyword evidence="7" id="KW-0378">Hydrolase</keyword>
<dbReference type="Pfam" id="PF04389">
    <property type="entry name" value="Peptidase_M28"/>
    <property type="match status" value="1"/>
</dbReference>
<evidence type="ECO:0000256" key="5">
    <source>
        <dbReference type="ARBA" id="ARBA00022692"/>
    </source>
</evidence>
<protein>
    <recommendedName>
        <fullName evidence="14">FXNA-like protease</fullName>
    </recommendedName>
</protein>
<feature type="domain" description="Endoplasmic reticulum metallopeptidase 1/1-A TM" evidence="19">
    <location>
        <begin position="441"/>
        <end position="662"/>
    </location>
</feature>
<feature type="domain" description="Endoplasmic reticulum metallopeptidase 1-like C-terminal" evidence="18">
    <location>
        <begin position="678"/>
        <end position="898"/>
    </location>
</feature>
<feature type="transmembrane region" description="Helical" evidence="16">
    <location>
        <begin position="617"/>
        <end position="638"/>
    </location>
</feature>
<comment type="subcellular location">
    <subcellularLocation>
        <location evidence="2">Endoplasmic reticulum membrane</location>
        <topology evidence="2">Multi-pass membrane protein</topology>
    </subcellularLocation>
</comment>
<dbReference type="FunFam" id="3.40.630.10:FF:000008">
    <property type="entry name" value="Endoplasmic reticulum metallopeptidase 1"/>
    <property type="match status" value="1"/>
</dbReference>
<evidence type="ECO:0000256" key="8">
    <source>
        <dbReference type="ARBA" id="ARBA00022824"/>
    </source>
</evidence>
<evidence type="ECO:0000259" key="19">
    <source>
        <dbReference type="Pfam" id="PF22249"/>
    </source>
</evidence>
<dbReference type="PANTHER" id="PTHR12147:SF22">
    <property type="entry name" value="ENDOPLASMIC RETICULUM METALLOPEPTIDASE 1"/>
    <property type="match status" value="1"/>
</dbReference>
<evidence type="ECO:0000256" key="13">
    <source>
        <dbReference type="ARBA" id="ARBA00023180"/>
    </source>
</evidence>
<accession>A0A914I7J6</accession>
<dbReference type="Pfam" id="PF22248">
    <property type="entry name" value="ERMP1_C"/>
    <property type="match status" value="1"/>
</dbReference>
<evidence type="ECO:0000259" key="18">
    <source>
        <dbReference type="Pfam" id="PF22248"/>
    </source>
</evidence>
<evidence type="ECO:0000256" key="10">
    <source>
        <dbReference type="ARBA" id="ARBA00022989"/>
    </source>
</evidence>
<evidence type="ECO:0000256" key="9">
    <source>
        <dbReference type="ARBA" id="ARBA00022833"/>
    </source>
</evidence>
<feature type="transmembrane region" description="Helical" evidence="16">
    <location>
        <begin position="650"/>
        <end position="671"/>
    </location>
</feature>
<dbReference type="PANTHER" id="PTHR12147">
    <property type="entry name" value="METALLOPEPTIDASE M28 FAMILY MEMBER"/>
    <property type="match status" value="1"/>
</dbReference>
<comment type="cofactor">
    <cofactor evidence="1">
        <name>Zn(2+)</name>
        <dbReference type="ChEBI" id="CHEBI:29105"/>
    </cofactor>
</comment>
<dbReference type="InterPro" id="IPR053974">
    <property type="entry name" value="ERMP1_1-A_TM"/>
</dbReference>
<feature type="transmembrane region" description="Helical" evidence="16">
    <location>
        <begin position="475"/>
        <end position="497"/>
    </location>
</feature>
<proteinExistence type="inferred from homology"/>
<sequence>MSWFMAVQMVSKRLDESDDFAERITRDATLSSFCAVIGGYDALFIWTVLRLLRDSLMEDQQSQLRARKAQSQQSISNGRGEGGGDAATTTHSQEKVRRDGGASELGFLHWLLVFCFVGVVYGAMAWQDQRMPPVVYSADRDRFSEERARVVLNALTELGPRPSGSDNCEIHAFRILTSKIEQLKKVVEQKNVNRLEMDVQRPSGCFDLKFLSVFTLCYHRVTNLVARIGPRGQRPTDQAILINCHYDTLPDTPGATDDAVSCAIMMDVLEVLAHSEKPLENDILFLFNAAEENFLQASHGFITEHPWRHSVRAFINLEGCGAGGRELVFQTGPGESWLIKTYLDNVPHPHCSVTFVFFATTVEYRGSTSPTFAMALIRSPYLKQPADFNEGSNWVFFDVVGMFTVFFSMRIAVFLHYSVCLFVAFVVWRRLQTGAYTVGGLLAALWHQILAFGAMIAIGAIVVAVLTVFNLTMAWYATPVLVFPLYILPMLTASIAVHNEMAQRAKRKGVSIASLEKVHYDFTIMEWALVLLVLTWLGTASSFLFFIHVFFPLLRDPLVTFLASLGLVKASSPRALLAAQIVCLTPVIAMCSGHTQMLFEFFVPTMGRLGNRINPELVMMAFSLVVAFTFVLFTNNLAYMSRPLNFMIKCMSAVAVFTFLIIATTSVGVPYKFSEDEPRVRRLIALHATRRIYNFDKDFDGNQTSALNLTESGLFVQTLDYRGPDDLPEHTFLQGAGQPDCSRTSDEYCQLPYYTAVHELFPPERSRWVPLPTEPHIAKPLSVRLVQRQYLSGNLLNLTIAVRGGVDKSSMHITPLNGFQLRHWSLTPFDPTTFGTRKTYFVFMTYGFEAPKERLVWILLENNERNVSVADDVPSLELAVASKYVHGKNQNSDTLLQLRSLIANRRRTPHAGVGFWRWAITMIAGVSEIVIHFF</sequence>
<evidence type="ECO:0000256" key="12">
    <source>
        <dbReference type="ARBA" id="ARBA00023136"/>
    </source>
</evidence>
<feature type="transmembrane region" description="Helical" evidence="16">
    <location>
        <begin position="107"/>
        <end position="126"/>
    </location>
</feature>
<feature type="region of interest" description="Disordered" evidence="15">
    <location>
        <begin position="67"/>
        <end position="96"/>
    </location>
</feature>
<evidence type="ECO:0000313" key="21">
    <source>
        <dbReference type="WBParaSite" id="Gr19_v10_g7641.t1"/>
    </source>
</evidence>
<dbReference type="SUPFAM" id="SSF53187">
    <property type="entry name" value="Zn-dependent exopeptidases"/>
    <property type="match status" value="1"/>
</dbReference>
<comment type="similarity">
    <text evidence="3">Belongs to the peptidase M28 family.</text>
</comment>
<reference evidence="21" key="1">
    <citation type="submission" date="2022-11" db="UniProtKB">
        <authorList>
            <consortium name="WormBaseParasite"/>
        </authorList>
    </citation>
    <scope>IDENTIFICATION</scope>
</reference>
<keyword evidence="4" id="KW-0645">Protease</keyword>
<dbReference type="Proteomes" id="UP000887572">
    <property type="component" value="Unplaced"/>
</dbReference>
<keyword evidence="20" id="KW-1185">Reference proteome</keyword>
<evidence type="ECO:0000259" key="17">
    <source>
        <dbReference type="Pfam" id="PF04389"/>
    </source>
</evidence>
<keyword evidence="8" id="KW-0256">Endoplasmic reticulum</keyword>
<name>A0A914I7J6_GLORO</name>
<evidence type="ECO:0000256" key="6">
    <source>
        <dbReference type="ARBA" id="ARBA00022723"/>
    </source>
</evidence>
<keyword evidence="9" id="KW-0862">Zinc</keyword>
<feature type="transmembrane region" description="Helical" evidence="16">
    <location>
        <begin position="449"/>
        <end position="469"/>
    </location>
</feature>
<keyword evidence="13" id="KW-0325">Glycoprotein</keyword>
<dbReference type="InterPro" id="IPR007484">
    <property type="entry name" value="Peptidase_M28"/>
</dbReference>
<dbReference type="InterPro" id="IPR053973">
    <property type="entry name" value="ERMP1-like_C"/>
</dbReference>
<evidence type="ECO:0000256" key="7">
    <source>
        <dbReference type="ARBA" id="ARBA00022801"/>
    </source>
</evidence>
<keyword evidence="11" id="KW-0482">Metalloprotease</keyword>
<dbReference type="InterPro" id="IPR045175">
    <property type="entry name" value="M28_fam"/>
</dbReference>
<dbReference type="AlphaFoldDB" id="A0A914I7J6"/>
<evidence type="ECO:0000256" key="11">
    <source>
        <dbReference type="ARBA" id="ARBA00023049"/>
    </source>
</evidence>
<feature type="domain" description="Peptidase M28" evidence="17">
    <location>
        <begin position="223"/>
        <end position="353"/>
    </location>
</feature>
<organism evidence="20 21">
    <name type="scientific">Globodera rostochiensis</name>
    <name type="common">Golden nematode worm</name>
    <name type="synonym">Heterodera rostochiensis</name>
    <dbReference type="NCBI Taxonomy" id="31243"/>
    <lineage>
        <taxon>Eukaryota</taxon>
        <taxon>Metazoa</taxon>
        <taxon>Ecdysozoa</taxon>
        <taxon>Nematoda</taxon>
        <taxon>Chromadorea</taxon>
        <taxon>Rhabditida</taxon>
        <taxon>Tylenchina</taxon>
        <taxon>Tylenchomorpha</taxon>
        <taxon>Tylenchoidea</taxon>
        <taxon>Heteroderidae</taxon>
        <taxon>Heteroderinae</taxon>
        <taxon>Globodera</taxon>
    </lineage>
</organism>
<keyword evidence="6" id="KW-0479">Metal-binding</keyword>
<evidence type="ECO:0000256" key="15">
    <source>
        <dbReference type="SAM" id="MobiDB-lite"/>
    </source>
</evidence>
<feature type="compositionally biased region" description="Polar residues" evidence="15">
    <location>
        <begin position="67"/>
        <end position="77"/>
    </location>
</feature>
<keyword evidence="12 16" id="KW-0472">Membrane</keyword>
<dbReference type="GO" id="GO:0008235">
    <property type="term" value="F:metalloexopeptidase activity"/>
    <property type="evidence" value="ECO:0007669"/>
    <property type="project" value="InterPro"/>
</dbReference>
<evidence type="ECO:0000313" key="20">
    <source>
        <dbReference type="Proteomes" id="UP000887572"/>
    </source>
</evidence>